<feature type="binding site" evidence="4">
    <location>
        <position position="259"/>
    </location>
    <ligand>
        <name>substrate</name>
    </ligand>
</feature>
<feature type="domain" description="Glycoside hydrolase family 57 N-terminal" evidence="6">
    <location>
        <begin position="8"/>
        <end position="260"/>
    </location>
</feature>
<dbReference type="InterPro" id="IPR015293">
    <property type="entry name" value="BE_C"/>
</dbReference>
<evidence type="ECO:0000256" key="3">
    <source>
        <dbReference type="PIRSR" id="PIRSR640042-1"/>
    </source>
</evidence>
<sequence>MTQGYLCILLHAHLPYVRHPEYEDSLEERWLFEALTETYLPLLAMLEERAQRGAPGRITVSLSPTLLAMFEDPLLRKRYAFHMGRLIELAEREVVRTRHEPRFQPLAIHYRERFRARLHQFEERYRRDLTSAFRAVSDAGSVRLITCGATHGFLPLMSLGAPSWRAQIGAAVGEFERQLGRRPEGIWLPECGYAPGVESVLAEFGIRFFVVDTHGILHACPRPLPGTYAPFRTESGVFALGRDADSSRQVWSATEGYPGDAFYREYYRDQGFDLPIEEVRGFLPSGGTRTHLGLKYYRITDRRSTHREPYEPEIARDRAREHAAHFVRGRASQAREASERIGQPSLLLAPYDAELMGHWWYEGPEWLGYVLDEAAEPTSEILAVDPLEAIGALPQTTAGRLHPSSWGEGGYSAVWLDPSNDWIYRHLNHAAETMQALASAGDRGDSLVRRALRQAGRELLLAQASDWAFIMRTGTLVPYAVRRTELHLSRFGRLADALKTNRINPVEVAELEELDPIFPSLDPGLFA</sequence>
<dbReference type="InterPro" id="IPR011330">
    <property type="entry name" value="Glyco_hydro/deAcase_b/a-brl"/>
</dbReference>
<dbReference type="Gene3D" id="1.20.1430.10">
    <property type="entry name" value="Families 57/38 glycoside transferase, middle domain"/>
    <property type="match status" value="1"/>
</dbReference>
<evidence type="ECO:0000256" key="4">
    <source>
        <dbReference type="PIRSR" id="PIRSR640042-2"/>
    </source>
</evidence>
<dbReference type="InterPro" id="IPR028995">
    <property type="entry name" value="Glyco_hydro_57/38_cen_sf"/>
</dbReference>
<protein>
    <submittedName>
        <fullName evidence="8">DUF1957 domain-containing protein</fullName>
    </submittedName>
</protein>
<keyword evidence="2 5" id="KW-0119">Carbohydrate metabolism</keyword>
<dbReference type="GO" id="GO:0005576">
    <property type="term" value="C:extracellular region"/>
    <property type="evidence" value="ECO:0007669"/>
    <property type="project" value="TreeGrafter"/>
</dbReference>
<evidence type="ECO:0000256" key="5">
    <source>
        <dbReference type="RuleBase" id="RU361196"/>
    </source>
</evidence>
<dbReference type="SUPFAM" id="SSF88688">
    <property type="entry name" value="Families 57/38 glycoside transferase middle domain"/>
    <property type="match status" value="1"/>
</dbReference>
<dbReference type="GO" id="GO:0030979">
    <property type="term" value="P:alpha-glucan biosynthetic process"/>
    <property type="evidence" value="ECO:0007669"/>
    <property type="project" value="InterPro"/>
</dbReference>
<comment type="caution">
    <text evidence="8">The sequence shown here is derived from an EMBL/GenBank/DDBJ whole genome shotgun (WGS) entry which is preliminary data.</text>
</comment>
<gene>
    <name evidence="8" type="ORF">E6K77_10910</name>
</gene>
<feature type="active site" description="Proton donor" evidence="3">
    <location>
        <position position="352"/>
    </location>
</feature>
<evidence type="ECO:0000256" key="2">
    <source>
        <dbReference type="ARBA" id="ARBA00023277"/>
    </source>
</evidence>
<dbReference type="PANTHER" id="PTHR41695">
    <property type="entry name" value="1,4-ALPHA-GLUCAN BRANCHING ENZYME RV3031-RELATED"/>
    <property type="match status" value="1"/>
</dbReference>
<dbReference type="InterPro" id="IPR040042">
    <property type="entry name" value="Branching_enz_MT3115-like"/>
</dbReference>
<evidence type="ECO:0000259" key="7">
    <source>
        <dbReference type="Pfam" id="PF09210"/>
    </source>
</evidence>
<name>A0A538TC86_UNCEI</name>
<feature type="binding site" evidence="4">
    <location>
        <position position="466"/>
    </location>
    <ligand>
        <name>substrate</name>
    </ligand>
</feature>
<evidence type="ECO:0000313" key="9">
    <source>
        <dbReference type="Proteomes" id="UP000317366"/>
    </source>
</evidence>
<dbReference type="Proteomes" id="UP000317366">
    <property type="component" value="Unassembled WGS sequence"/>
</dbReference>
<dbReference type="InterPro" id="IPR027291">
    <property type="entry name" value="Glyco_hydro_38_N_sf"/>
</dbReference>
<dbReference type="CDD" id="cd10792">
    <property type="entry name" value="GH57N_AmyC_like"/>
    <property type="match status" value="1"/>
</dbReference>
<feature type="active site" description="Nucleophile" evidence="3">
    <location>
        <position position="190"/>
    </location>
</feature>
<dbReference type="GO" id="GO:0003844">
    <property type="term" value="F:1,4-alpha-glucan branching enzyme activity"/>
    <property type="evidence" value="ECO:0007669"/>
    <property type="project" value="InterPro"/>
</dbReference>
<comment type="similarity">
    <text evidence="1 5">Belongs to the glycosyl hydrolase 57 family.</text>
</comment>
<reference evidence="8 9" key="1">
    <citation type="journal article" date="2019" name="Nat. Microbiol.">
        <title>Mediterranean grassland soil C-N compound turnover is dependent on rainfall and depth, and is mediated by genomically divergent microorganisms.</title>
        <authorList>
            <person name="Diamond S."/>
            <person name="Andeer P.F."/>
            <person name="Li Z."/>
            <person name="Crits-Christoph A."/>
            <person name="Burstein D."/>
            <person name="Anantharaman K."/>
            <person name="Lane K.R."/>
            <person name="Thomas B.C."/>
            <person name="Pan C."/>
            <person name="Northen T.R."/>
            <person name="Banfield J.F."/>
        </authorList>
    </citation>
    <scope>NUCLEOTIDE SEQUENCE [LARGE SCALE GENOMIC DNA]</scope>
    <source>
        <strain evidence="8">WS_7</strain>
    </source>
</reference>
<evidence type="ECO:0000259" key="6">
    <source>
        <dbReference type="Pfam" id="PF03065"/>
    </source>
</evidence>
<accession>A0A538TC86</accession>
<dbReference type="InterPro" id="IPR037090">
    <property type="entry name" value="57_glycoside_trans_central"/>
</dbReference>
<feature type="domain" description="1,4-alpha-glucan branching enzyme C-terminal" evidence="7">
    <location>
        <begin position="426"/>
        <end position="525"/>
    </location>
</feature>
<dbReference type="AlphaFoldDB" id="A0A538TC86"/>
<evidence type="ECO:0000256" key="1">
    <source>
        <dbReference type="ARBA" id="ARBA00006821"/>
    </source>
</evidence>
<feature type="binding site" evidence="4">
    <location>
        <position position="242"/>
    </location>
    <ligand>
        <name>substrate</name>
    </ligand>
</feature>
<dbReference type="PANTHER" id="PTHR41695:SF1">
    <property type="entry name" value="1,4-ALPHA-GLUCAN BRANCHING ENZYME TK1436"/>
    <property type="match status" value="1"/>
</dbReference>
<dbReference type="Pfam" id="PF03065">
    <property type="entry name" value="Glyco_hydro_57"/>
    <property type="match status" value="1"/>
</dbReference>
<dbReference type="EMBL" id="VBOX01000109">
    <property type="protein sequence ID" value="TMQ61187.1"/>
    <property type="molecule type" value="Genomic_DNA"/>
</dbReference>
<organism evidence="8 9">
    <name type="scientific">Eiseniibacteriota bacterium</name>
    <dbReference type="NCBI Taxonomy" id="2212470"/>
    <lineage>
        <taxon>Bacteria</taxon>
        <taxon>Candidatus Eiseniibacteriota</taxon>
    </lineage>
</organism>
<dbReference type="Pfam" id="PF09210">
    <property type="entry name" value="BE_C"/>
    <property type="match status" value="1"/>
</dbReference>
<evidence type="ECO:0000313" key="8">
    <source>
        <dbReference type="EMBL" id="TMQ61187.1"/>
    </source>
</evidence>
<feature type="binding site" evidence="4">
    <location>
        <position position="406"/>
    </location>
    <ligand>
        <name>substrate</name>
    </ligand>
</feature>
<dbReference type="Gene3D" id="3.20.110.10">
    <property type="entry name" value="Glycoside hydrolase 38, N terminal domain"/>
    <property type="match status" value="1"/>
</dbReference>
<dbReference type="InterPro" id="IPR004300">
    <property type="entry name" value="Glyco_hydro_57_N"/>
</dbReference>
<proteinExistence type="inferred from homology"/>
<dbReference type="SUPFAM" id="SSF88713">
    <property type="entry name" value="Glycoside hydrolase/deacetylase"/>
    <property type="match status" value="1"/>
</dbReference>